<accession>A0AAW1AWU6</accession>
<dbReference type="Proteomes" id="UP001474421">
    <property type="component" value="Unassembled WGS sequence"/>
</dbReference>
<gene>
    <name evidence="2" type="ORF">NXF25_014936</name>
</gene>
<evidence type="ECO:0000313" key="2">
    <source>
        <dbReference type="EMBL" id="KAK9394408.1"/>
    </source>
</evidence>
<proteinExistence type="inferred from homology"/>
<protein>
    <submittedName>
        <fullName evidence="2">Cornifelin</fullName>
    </submittedName>
</protein>
<sequence length="122" mass="13205">MAFSSFPVVSSQPCTTQPSCCDPSTNTTCCPPPYRDWKSDLTDCCADKQICICGTFAPCVLACQVAAGLGECCCLPCLPGAMVALRTGLREQLRIKVPSASAGCNFIRRDFLSREDWARRRG</sequence>
<reference evidence="2 3" key="1">
    <citation type="journal article" date="2024" name="Proc. Natl. Acad. Sci. U.S.A.">
        <title>The genetic regulatory architecture and epigenomic basis for age-related changes in rattlesnake venom.</title>
        <authorList>
            <person name="Hogan M.P."/>
            <person name="Holding M.L."/>
            <person name="Nystrom G.S."/>
            <person name="Colston T.J."/>
            <person name="Bartlett D.A."/>
            <person name="Mason A.J."/>
            <person name="Ellsworth S.A."/>
            <person name="Rautsaw R.M."/>
            <person name="Lawrence K.C."/>
            <person name="Strickland J.L."/>
            <person name="He B."/>
            <person name="Fraser P."/>
            <person name="Margres M.J."/>
            <person name="Gilbert D.M."/>
            <person name="Gibbs H.L."/>
            <person name="Parkinson C.L."/>
            <person name="Rokyta D.R."/>
        </authorList>
    </citation>
    <scope>NUCLEOTIDE SEQUENCE [LARGE SCALE GENOMIC DNA]</scope>
    <source>
        <strain evidence="2">DRR0105</strain>
    </source>
</reference>
<evidence type="ECO:0000313" key="3">
    <source>
        <dbReference type="Proteomes" id="UP001474421"/>
    </source>
</evidence>
<comment type="similarity">
    <text evidence="1">Belongs to the cornifelin family.</text>
</comment>
<dbReference type="EMBL" id="JAOTOJ010000011">
    <property type="protein sequence ID" value="KAK9394408.1"/>
    <property type="molecule type" value="Genomic_DNA"/>
</dbReference>
<dbReference type="AlphaFoldDB" id="A0AAW1AWU6"/>
<comment type="caution">
    <text evidence="2">The sequence shown here is derived from an EMBL/GenBank/DDBJ whole genome shotgun (WGS) entry which is preliminary data.</text>
</comment>
<dbReference type="NCBIfam" id="TIGR01571">
    <property type="entry name" value="A_thal_Cys_rich"/>
    <property type="match status" value="1"/>
</dbReference>
<organism evidence="2 3">
    <name type="scientific">Crotalus adamanteus</name>
    <name type="common">Eastern diamondback rattlesnake</name>
    <dbReference type="NCBI Taxonomy" id="8729"/>
    <lineage>
        <taxon>Eukaryota</taxon>
        <taxon>Metazoa</taxon>
        <taxon>Chordata</taxon>
        <taxon>Craniata</taxon>
        <taxon>Vertebrata</taxon>
        <taxon>Euteleostomi</taxon>
        <taxon>Lepidosauria</taxon>
        <taxon>Squamata</taxon>
        <taxon>Bifurcata</taxon>
        <taxon>Unidentata</taxon>
        <taxon>Episquamata</taxon>
        <taxon>Toxicofera</taxon>
        <taxon>Serpentes</taxon>
        <taxon>Colubroidea</taxon>
        <taxon>Viperidae</taxon>
        <taxon>Crotalinae</taxon>
        <taxon>Crotalus</taxon>
    </lineage>
</organism>
<keyword evidence="3" id="KW-1185">Reference proteome</keyword>
<name>A0AAW1AWU6_CROAD</name>
<dbReference type="InterPro" id="IPR006461">
    <property type="entry name" value="PLAC_motif_containing"/>
</dbReference>
<evidence type="ECO:0000256" key="1">
    <source>
        <dbReference type="ARBA" id="ARBA00009024"/>
    </source>
</evidence>